<accession>A0ABW3M796</accession>
<dbReference type="SUPFAM" id="SSF53474">
    <property type="entry name" value="alpha/beta-Hydrolases"/>
    <property type="match status" value="1"/>
</dbReference>
<dbReference type="Gene3D" id="3.40.50.1820">
    <property type="entry name" value="alpha/beta hydrolase"/>
    <property type="match status" value="1"/>
</dbReference>
<evidence type="ECO:0000313" key="1">
    <source>
        <dbReference type="EMBL" id="MFD1046461.1"/>
    </source>
</evidence>
<gene>
    <name evidence="1" type="ORF">ACFQ1S_13310</name>
</gene>
<evidence type="ECO:0000313" key="2">
    <source>
        <dbReference type="Proteomes" id="UP001597045"/>
    </source>
</evidence>
<organism evidence="1 2">
    <name type="scientific">Kibdelosporangium lantanae</name>
    <dbReference type="NCBI Taxonomy" id="1497396"/>
    <lineage>
        <taxon>Bacteria</taxon>
        <taxon>Bacillati</taxon>
        <taxon>Actinomycetota</taxon>
        <taxon>Actinomycetes</taxon>
        <taxon>Pseudonocardiales</taxon>
        <taxon>Pseudonocardiaceae</taxon>
        <taxon>Kibdelosporangium</taxon>
    </lineage>
</organism>
<sequence length="51" mass="5680">MFGPVLDVWRTWAPDVHEVKIAAGHHIAEEAPKELAETLLTFLARALPPPH</sequence>
<dbReference type="Proteomes" id="UP001597045">
    <property type="component" value="Unassembled WGS sequence"/>
</dbReference>
<protein>
    <submittedName>
        <fullName evidence="1">Uncharacterized protein</fullName>
    </submittedName>
</protein>
<proteinExistence type="predicted"/>
<dbReference type="InterPro" id="IPR029058">
    <property type="entry name" value="AB_hydrolase_fold"/>
</dbReference>
<keyword evidence="2" id="KW-1185">Reference proteome</keyword>
<comment type="caution">
    <text evidence="1">The sequence shown here is derived from an EMBL/GenBank/DDBJ whole genome shotgun (WGS) entry which is preliminary data.</text>
</comment>
<name>A0ABW3M796_9PSEU</name>
<reference evidence="2" key="1">
    <citation type="journal article" date="2019" name="Int. J. Syst. Evol. Microbiol.">
        <title>The Global Catalogue of Microorganisms (GCM) 10K type strain sequencing project: providing services to taxonomists for standard genome sequencing and annotation.</title>
        <authorList>
            <consortium name="The Broad Institute Genomics Platform"/>
            <consortium name="The Broad Institute Genome Sequencing Center for Infectious Disease"/>
            <person name="Wu L."/>
            <person name="Ma J."/>
        </authorList>
    </citation>
    <scope>NUCLEOTIDE SEQUENCE [LARGE SCALE GENOMIC DNA]</scope>
    <source>
        <strain evidence="2">JCM 31486</strain>
    </source>
</reference>
<dbReference type="EMBL" id="JBHTIS010000663">
    <property type="protein sequence ID" value="MFD1046461.1"/>
    <property type="molecule type" value="Genomic_DNA"/>
</dbReference>